<evidence type="ECO:0000313" key="2">
    <source>
        <dbReference type="EMBL" id="OWR02929.1"/>
    </source>
</evidence>
<dbReference type="Gene3D" id="2.30.180.10">
    <property type="entry name" value="FAS1 domain"/>
    <property type="match status" value="1"/>
</dbReference>
<comment type="caution">
    <text evidence="2">The sequence shown here is derived from an EMBL/GenBank/DDBJ whole genome shotgun (WGS) entry which is preliminary data.</text>
</comment>
<gene>
    <name evidence="2" type="ORF">CDO81_15190</name>
</gene>
<proteinExistence type="predicted"/>
<protein>
    <recommendedName>
        <fullName evidence="1">FAS1 domain-containing protein</fullName>
    </recommendedName>
</protein>
<dbReference type="GO" id="GO:0030198">
    <property type="term" value="P:extracellular matrix organization"/>
    <property type="evidence" value="ECO:0007669"/>
    <property type="project" value="TreeGrafter"/>
</dbReference>
<dbReference type="GO" id="GO:0005615">
    <property type="term" value="C:extracellular space"/>
    <property type="evidence" value="ECO:0007669"/>
    <property type="project" value="TreeGrafter"/>
</dbReference>
<organism evidence="2 3">
    <name type="scientific">Roseateles puraquae</name>
    <dbReference type="NCBI Taxonomy" id="431059"/>
    <lineage>
        <taxon>Bacteria</taxon>
        <taxon>Pseudomonadati</taxon>
        <taxon>Pseudomonadota</taxon>
        <taxon>Betaproteobacteria</taxon>
        <taxon>Burkholderiales</taxon>
        <taxon>Sphaerotilaceae</taxon>
        <taxon>Roseateles</taxon>
    </lineage>
</organism>
<dbReference type="SUPFAM" id="SSF82153">
    <property type="entry name" value="FAS1 domain"/>
    <property type="match status" value="2"/>
</dbReference>
<dbReference type="EMBL" id="NISI01000006">
    <property type="protein sequence ID" value="OWR02929.1"/>
    <property type="molecule type" value="Genomic_DNA"/>
</dbReference>
<dbReference type="RefSeq" id="WP_088484083.1">
    <property type="nucleotide sequence ID" value="NZ_JBCNLH010000004.1"/>
</dbReference>
<accession>A0A254N4C8</accession>
<dbReference type="Pfam" id="PF02469">
    <property type="entry name" value="Fasciclin"/>
    <property type="match status" value="1"/>
</dbReference>
<evidence type="ECO:0000313" key="3">
    <source>
        <dbReference type="Proteomes" id="UP000197446"/>
    </source>
</evidence>
<dbReference type="GO" id="GO:0031012">
    <property type="term" value="C:extracellular matrix"/>
    <property type="evidence" value="ECO:0007669"/>
    <property type="project" value="TreeGrafter"/>
</dbReference>
<dbReference type="SMART" id="SM00554">
    <property type="entry name" value="FAS1"/>
    <property type="match status" value="2"/>
</dbReference>
<dbReference type="InterPro" id="IPR036378">
    <property type="entry name" value="FAS1_dom_sf"/>
</dbReference>
<keyword evidence="3" id="KW-1185">Reference proteome</keyword>
<dbReference type="PROSITE" id="PS50213">
    <property type="entry name" value="FAS1"/>
    <property type="match status" value="1"/>
</dbReference>
<name>A0A254N4C8_9BURK</name>
<dbReference type="PANTHER" id="PTHR10900">
    <property type="entry name" value="PERIOSTIN-RELATED"/>
    <property type="match status" value="1"/>
</dbReference>
<dbReference type="Proteomes" id="UP000197446">
    <property type="component" value="Unassembled WGS sequence"/>
</dbReference>
<feature type="domain" description="FAS1" evidence="1">
    <location>
        <begin position="144"/>
        <end position="279"/>
    </location>
</feature>
<dbReference type="AlphaFoldDB" id="A0A254N4C8"/>
<dbReference type="GO" id="GO:0007155">
    <property type="term" value="P:cell adhesion"/>
    <property type="evidence" value="ECO:0007669"/>
    <property type="project" value="TreeGrafter"/>
</dbReference>
<evidence type="ECO:0000259" key="1">
    <source>
        <dbReference type="PROSITE" id="PS50213"/>
    </source>
</evidence>
<dbReference type="OrthoDB" id="9800666at2"/>
<sequence>MLNAWKSWLPTWQLSLMPPSPSAPPPSCSWLDAAMRQADLGALLQAPFGTTLLAPTDEALSAAGLQPAEMSPEALQRWMLGHLTLASPQEDGLLPLLNGSLLRRAEQGPGWVDAEGQAVRLLGRAQMRRQLRVQAIDRPLSASTQTLWQRVSCDPGLARLAGALERCGLHHLLASGGPFTLIAPSDAGLDRAAARLGLSPAAFWQDTERLRALLLHHIVPGRWASSELPWSGQLRTLGDGALSLEALGLLRSGDLSLPLSRGSDQPCSNGVLHRLTEALLPPCVDA</sequence>
<dbReference type="PANTHER" id="PTHR10900:SF77">
    <property type="entry name" value="FI19380P1"/>
    <property type="match status" value="1"/>
</dbReference>
<dbReference type="GO" id="GO:0050839">
    <property type="term" value="F:cell adhesion molecule binding"/>
    <property type="evidence" value="ECO:0007669"/>
    <property type="project" value="TreeGrafter"/>
</dbReference>
<dbReference type="InterPro" id="IPR050904">
    <property type="entry name" value="Adhesion/Biosynth-related"/>
</dbReference>
<reference evidence="2 3" key="1">
    <citation type="journal article" date="2007" name="Int. J. Syst. Evol. Microbiol.">
        <title>Description of Pelomonas aquatica sp. nov. and Pelomonas puraquae sp. nov., isolated from industrial and haemodialysis water.</title>
        <authorList>
            <person name="Gomila M."/>
            <person name="Bowien B."/>
            <person name="Falsen E."/>
            <person name="Moore E.R."/>
            <person name="Lalucat J."/>
        </authorList>
    </citation>
    <scope>NUCLEOTIDE SEQUENCE [LARGE SCALE GENOMIC DNA]</scope>
    <source>
        <strain evidence="2 3">CCUG 52769</strain>
    </source>
</reference>
<dbReference type="InterPro" id="IPR000782">
    <property type="entry name" value="FAS1_domain"/>
</dbReference>